<organism evidence="1 2">
    <name type="scientific">Aeromonas veronii</name>
    <dbReference type="NCBI Taxonomy" id="654"/>
    <lineage>
        <taxon>Bacteria</taxon>
        <taxon>Pseudomonadati</taxon>
        <taxon>Pseudomonadota</taxon>
        <taxon>Gammaproteobacteria</taxon>
        <taxon>Aeromonadales</taxon>
        <taxon>Aeromonadaceae</taxon>
        <taxon>Aeromonas</taxon>
    </lineage>
</organism>
<dbReference type="RefSeq" id="WP_107684604.1">
    <property type="nucleotide sequence ID" value="NZ_PZKL01000045.1"/>
</dbReference>
<proteinExistence type="predicted"/>
<evidence type="ECO:0000313" key="2">
    <source>
        <dbReference type="Proteomes" id="UP000241986"/>
    </source>
</evidence>
<gene>
    <name evidence="1" type="ORF">DAA48_21305</name>
</gene>
<name>A0A2T4MWL4_AERVE</name>
<sequence length="99" mass="10880">MSKSDIKKRRIAACLAVCEGEEFTIERLESGAFHLRSLVDSAFRSSQAHVETMGKLTKMTERKDELLAALEQAGEKMVAADIDGALEIIKNAVAKERQG</sequence>
<evidence type="ECO:0000313" key="1">
    <source>
        <dbReference type="EMBL" id="PTH78979.1"/>
    </source>
</evidence>
<protein>
    <submittedName>
        <fullName evidence="1">Uncharacterized protein</fullName>
    </submittedName>
</protein>
<dbReference type="Proteomes" id="UP000241986">
    <property type="component" value="Unassembled WGS sequence"/>
</dbReference>
<comment type="caution">
    <text evidence="1">The sequence shown here is derived from an EMBL/GenBank/DDBJ whole genome shotgun (WGS) entry which is preliminary data.</text>
</comment>
<accession>A0A2T4MWL4</accession>
<reference evidence="1 2" key="1">
    <citation type="submission" date="2018-03" db="EMBL/GenBank/DDBJ databases">
        <title>Aeromonas veronii whole genome sequencing and analysis.</title>
        <authorList>
            <person name="Xie H."/>
            <person name="Liu T."/>
            <person name="Wang K."/>
        </authorList>
    </citation>
    <scope>NUCLEOTIDE SEQUENCE [LARGE SCALE GENOMIC DNA]</scope>
    <source>
        <strain evidence="1 2">XH.VA.1</strain>
    </source>
</reference>
<dbReference type="AlphaFoldDB" id="A0A2T4MWL4"/>
<dbReference type="EMBL" id="PZKL01000045">
    <property type="protein sequence ID" value="PTH78979.1"/>
    <property type="molecule type" value="Genomic_DNA"/>
</dbReference>